<keyword evidence="3 7" id="KW-1133">Transmembrane helix</keyword>
<dbReference type="Gene3D" id="3.30.160.60">
    <property type="entry name" value="Classic Zinc Finger"/>
    <property type="match status" value="1"/>
</dbReference>
<comment type="catalytic activity">
    <reaction evidence="7">
        <text>a peptidoglycan chain = a peptidoglycan chain with N-acetyl-1,6-anhydromuramyl-[peptide] at the reducing end + a peptidoglycan chain with N-acetylglucosamine at the non-reducing end.</text>
        <dbReference type="EC" id="4.2.2.29"/>
    </reaction>
</comment>
<comment type="caution">
    <text evidence="8">The sequence shown here is derived from an EMBL/GenBank/DDBJ whole genome shotgun (WGS) entry which is preliminary data.</text>
</comment>
<dbReference type="EMBL" id="DVFI01000011">
    <property type="protein sequence ID" value="HIQ62110.1"/>
    <property type="molecule type" value="Genomic_DNA"/>
</dbReference>
<dbReference type="Proteomes" id="UP000886819">
    <property type="component" value="Unassembled WGS sequence"/>
</dbReference>
<evidence type="ECO:0000256" key="6">
    <source>
        <dbReference type="ARBA" id="ARBA00023316"/>
    </source>
</evidence>
<dbReference type="PANTHER" id="PTHR30518:SF2">
    <property type="entry name" value="ENDOLYTIC MUREIN TRANSGLYCOSYLASE"/>
    <property type="match status" value="1"/>
</dbReference>
<keyword evidence="5 7" id="KW-0456">Lyase</keyword>
<feature type="transmembrane region" description="Helical" evidence="7">
    <location>
        <begin position="29"/>
        <end position="51"/>
    </location>
</feature>
<dbReference type="GO" id="GO:0005886">
    <property type="term" value="C:plasma membrane"/>
    <property type="evidence" value="ECO:0007669"/>
    <property type="project" value="UniProtKB-SubCell"/>
</dbReference>
<dbReference type="Pfam" id="PF02618">
    <property type="entry name" value="YceG"/>
    <property type="match status" value="1"/>
</dbReference>
<evidence type="ECO:0000313" key="9">
    <source>
        <dbReference type="Proteomes" id="UP000886819"/>
    </source>
</evidence>
<keyword evidence="4 7" id="KW-0472">Membrane</keyword>
<dbReference type="PANTHER" id="PTHR30518">
    <property type="entry name" value="ENDOLYTIC MUREIN TRANSGLYCOSYLASE"/>
    <property type="match status" value="1"/>
</dbReference>
<reference evidence="8" key="1">
    <citation type="submission" date="2020-10" db="EMBL/GenBank/DDBJ databases">
        <authorList>
            <person name="Gilroy R."/>
        </authorList>
    </citation>
    <scope>NUCLEOTIDE SEQUENCE</scope>
    <source>
        <strain evidence="8">ChiHile30-977</strain>
    </source>
</reference>
<comment type="function">
    <text evidence="7">Functions as a peptidoglycan terminase that cleaves nascent peptidoglycan strands endolytically to terminate their elongation.</text>
</comment>
<reference evidence="8" key="2">
    <citation type="journal article" date="2021" name="PeerJ">
        <title>Extensive microbial diversity within the chicken gut microbiome revealed by metagenomics and culture.</title>
        <authorList>
            <person name="Gilroy R."/>
            <person name="Ravi A."/>
            <person name="Getino M."/>
            <person name="Pursley I."/>
            <person name="Horton D.L."/>
            <person name="Alikhan N.F."/>
            <person name="Baker D."/>
            <person name="Gharbi K."/>
            <person name="Hall N."/>
            <person name="Watson M."/>
            <person name="Adriaenssens E.M."/>
            <person name="Foster-Nyarko E."/>
            <person name="Jarju S."/>
            <person name="Secka A."/>
            <person name="Antonio M."/>
            <person name="Oren A."/>
            <person name="Chaudhuri R.R."/>
            <person name="La Ragione R."/>
            <person name="Hildebrand F."/>
            <person name="Pallen M.J."/>
        </authorList>
    </citation>
    <scope>NUCLEOTIDE SEQUENCE</scope>
    <source>
        <strain evidence="8">ChiHile30-977</strain>
    </source>
</reference>
<name>A0A9D0YUI6_9FIRM</name>
<comment type="subcellular location">
    <subcellularLocation>
        <location evidence="7">Cell membrane</location>
        <topology evidence="7">Single-pass membrane protein</topology>
    </subcellularLocation>
</comment>
<keyword evidence="1 7" id="KW-1003">Cell membrane</keyword>
<evidence type="ECO:0000256" key="2">
    <source>
        <dbReference type="ARBA" id="ARBA00022692"/>
    </source>
</evidence>
<dbReference type="InterPro" id="IPR003770">
    <property type="entry name" value="MLTG-like"/>
</dbReference>
<proteinExistence type="inferred from homology"/>
<dbReference type="AlphaFoldDB" id="A0A9D0YUI6"/>
<dbReference type="GO" id="GO:0009252">
    <property type="term" value="P:peptidoglycan biosynthetic process"/>
    <property type="evidence" value="ECO:0007669"/>
    <property type="project" value="UniProtKB-UniRule"/>
</dbReference>
<feature type="site" description="Important for catalytic activity" evidence="7">
    <location>
        <position position="263"/>
    </location>
</feature>
<gene>
    <name evidence="7 8" type="primary">mltG</name>
    <name evidence="8" type="ORF">IAA66_00810</name>
</gene>
<evidence type="ECO:0000256" key="1">
    <source>
        <dbReference type="ARBA" id="ARBA00022475"/>
    </source>
</evidence>
<evidence type="ECO:0000313" key="8">
    <source>
        <dbReference type="EMBL" id="HIQ62110.1"/>
    </source>
</evidence>
<evidence type="ECO:0000256" key="5">
    <source>
        <dbReference type="ARBA" id="ARBA00023239"/>
    </source>
</evidence>
<dbReference type="NCBIfam" id="TIGR00247">
    <property type="entry name" value="endolytic transglycosylase MltG"/>
    <property type="match status" value="1"/>
</dbReference>
<dbReference type="GO" id="GO:0071555">
    <property type="term" value="P:cell wall organization"/>
    <property type="evidence" value="ECO:0007669"/>
    <property type="project" value="UniProtKB-KW"/>
</dbReference>
<dbReference type="Gene3D" id="3.30.1490.480">
    <property type="entry name" value="Endolytic murein transglycosylase"/>
    <property type="match status" value="1"/>
</dbReference>
<dbReference type="CDD" id="cd08010">
    <property type="entry name" value="MltG_like"/>
    <property type="match status" value="1"/>
</dbReference>
<evidence type="ECO:0000256" key="3">
    <source>
        <dbReference type="ARBA" id="ARBA00022989"/>
    </source>
</evidence>
<dbReference type="HAMAP" id="MF_02065">
    <property type="entry name" value="MltG"/>
    <property type="match status" value="1"/>
</dbReference>
<dbReference type="GO" id="GO:0008932">
    <property type="term" value="F:lytic endotransglycosylase activity"/>
    <property type="evidence" value="ECO:0007669"/>
    <property type="project" value="UniProtKB-UniRule"/>
</dbReference>
<evidence type="ECO:0000256" key="4">
    <source>
        <dbReference type="ARBA" id="ARBA00023136"/>
    </source>
</evidence>
<organism evidence="8 9">
    <name type="scientific">Candidatus Avichristensenella intestinipullorum</name>
    <dbReference type="NCBI Taxonomy" id="2840693"/>
    <lineage>
        <taxon>Bacteria</taxon>
        <taxon>Bacillati</taxon>
        <taxon>Bacillota</taxon>
        <taxon>Clostridia</taxon>
        <taxon>Candidatus Avichristensenella</taxon>
    </lineage>
</organism>
<accession>A0A9D0YUI6</accession>
<protein>
    <recommendedName>
        <fullName evidence="7">Endolytic murein transglycosylase</fullName>
        <ecNumber evidence="7">4.2.2.29</ecNumber>
    </recommendedName>
    <alternativeName>
        <fullName evidence="7">Peptidoglycan lytic transglycosylase</fullName>
    </alternativeName>
    <alternativeName>
        <fullName evidence="7">Peptidoglycan polymerization terminase</fullName>
    </alternativeName>
</protein>
<evidence type="ECO:0000256" key="7">
    <source>
        <dbReference type="HAMAP-Rule" id="MF_02065"/>
    </source>
</evidence>
<keyword evidence="6 7" id="KW-0961">Cell wall biogenesis/degradation</keyword>
<sequence>MKKRERYDHQSLHEERRYGLFWYDWLWRIARPVLVCAAALILVAGVLLTAWDKLGERFFYPVDPNDNTPVTFVVESGNSLTTVANNLEEQGLIRNRSVLKYLMDFQGLSQKVQTGQYTLTRSMTLSEIIEQITTGDGNPITRNITIIPGWTVEDIAEYLVGAGVAETEQEVLDACNDAETYGKYYYIDEVLQTEDHDQRIYLLEGYLAPDTYEIYTNASLDSVLNMLVSQVEAVYTSSYHDRAAELGMTMDDIITLASMIEKEAKNEDFARVSAVFHGRLRQNMALGSDVTVKYYTHSDKMALTDAELSIASPYNTYLNQGLPVGPICSPSKAAIQAALYPDETFLSEGYLYFCSTSPEEGTLVFARTLEEHEKNVAIYSPLWEQYDAERGV</sequence>
<dbReference type="EC" id="4.2.2.29" evidence="7"/>
<comment type="similarity">
    <text evidence="7">Belongs to the transglycosylase MltG family.</text>
</comment>
<keyword evidence="2 7" id="KW-0812">Transmembrane</keyword>